<dbReference type="CDD" id="cd00130">
    <property type="entry name" value="PAS"/>
    <property type="match status" value="1"/>
</dbReference>
<dbReference type="PROSITE" id="PS50112">
    <property type="entry name" value="PAS"/>
    <property type="match status" value="1"/>
</dbReference>
<dbReference type="AlphaFoldDB" id="X0YT06"/>
<proteinExistence type="predicted"/>
<dbReference type="PANTHER" id="PTHR43065:SF46">
    <property type="entry name" value="C4-DICARBOXYLATE TRANSPORT SENSOR PROTEIN DCTB"/>
    <property type="match status" value="1"/>
</dbReference>
<dbReference type="PROSITE" id="PS50113">
    <property type="entry name" value="PAC"/>
    <property type="match status" value="1"/>
</dbReference>
<reference evidence="8" key="1">
    <citation type="journal article" date="2014" name="Front. Microbiol.">
        <title>High frequency of phylogenetically diverse reductive dehalogenase-homologous genes in deep subseafloor sedimentary metagenomes.</title>
        <authorList>
            <person name="Kawai M."/>
            <person name="Futagami T."/>
            <person name="Toyoda A."/>
            <person name="Takaki Y."/>
            <person name="Nishi S."/>
            <person name="Hori S."/>
            <person name="Arai W."/>
            <person name="Tsubouchi T."/>
            <person name="Morono Y."/>
            <person name="Uchiyama I."/>
            <person name="Ito T."/>
            <person name="Fujiyama A."/>
            <person name="Inagaki F."/>
            <person name="Takami H."/>
        </authorList>
    </citation>
    <scope>NUCLEOTIDE SEQUENCE</scope>
    <source>
        <strain evidence="8">Expedition CK06-06</strain>
    </source>
</reference>
<dbReference type="SUPFAM" id="SSF55785">
    <property type="entry name" value="PYP-like sensor domain (PAS domain)"/>
    <property type="match status" value="1"/>
</dbReference>
<dbReference type="EMBL" id="BART01007558">
    <property type="protein sequence ID" value="GAG59664.1"/>
    <property type="molecule type" value="Genomic_DNA"/>
</dbReference>
<protein>
    <recommendedName>
        <fullName evidence="9">PAS domain-containing protein</fullName>
    </recommendedName>
</protein>
<sequence length="221" mass="24823">MGVASQLAICIANALAFEKLQSNEKKYRELVQNANSIILRIDTGGKIIFFNEFAQRFFGYTEKELIGKNAGSFILPVSGSKRLSFEKLTKSLQKDPERPVVNENETVKKSGIKVWIAWTYKPIFNENDDFIGILCIGNDITELKRASQEKEELHAQLQRAQKMEAIGTLAGGVAHDLNNIVLGCYSLGFYRSDQCPLFYSLSIIRQQQGDKSTDQRHNSPG</sequence>
<organism evidence="8">
    <name type="scientific">marine sediment metagenome</name>
    <dbReference type="NCBI Taxonomy" id="412755"/>
    <lineage>
        <taxon>unclassified sequences</taxon>
        <taxon>metagenomes</taxon>
        <taxon>ecological metagenomes</taxon>
    </lineage>
</organism>
<dbReference type="PANTHER" id="PTHR43065">
    <property type="entry name" value="SENSOR HISTIDINE KINASE"/>
    <property type="match status" value="1"/>
</dbReference>
<gene>
    <name evidence="8" type="ORF">S01H4_17179</name>
</gene>
<evidence type="ECO:0000259" key="7">
    <source>
        <dbReference type="PROSITE" id="PS50113"/>
    </source>
</evidence>
<evidence type="ECO:0000256" key="1">
    <source>
        <dbReference type="ARBA" id="ARBA00022679"/>
    </source>
</evidence>
<name>X0YT06_9ZZZZ</name>
<evidence type="ECO:0000313" key="8">
    <source>
        <dbReference type="EMBL" id="GAG59664.1"/>
    </source>
</evidence>
<dbReference type="GO" id="GO:0005524">
    <property type="term" value="F:ATP binding"/>
    <property type="evidence" value="ECO:0007669"/>
    <property type="project" value="UniProtKB-KW"/>
</dbReference>
<feature type="domain" description="PAC" evidence="7">
    <location>
        <begin position="100"/>
        <end position="152"/>
    </location>
</feature>
<evidence type="ECO:0000256" key="3">
    <source>
        <dbReference type="ARBA" id="ARBA00022777"/>
    </source>
</evidence>
<feature type="domain" description="PAS" evidence="6">
    <location>
        <begin position="23"/>
        <end position="95"/>
    </location>
</feature>
<dbReference type="Gene3D" id="1.10.287.130">
    <property type="match status" value="1"/>
</dbReference>
<dbReference type="Pfam" id="PF13426">
    <property type="entry name" value="PAS_9"/>
    <property type="match status" value="1"/>
</dbReference>
<dbReference type="InterPro" id="IPR000700">
    <property type="entry name" value="PAS-assoc_C"/>
</dbReference>
<evidence type="ECO:0000256" key="4">
    <source>
        <dbReference type="ARBA" id="ARBA00022840"/>
    </source>
</evidence>
<dbReference type="NCBIfam" id="TIGR00229">
    <property type="entry name" value="sensory_box"/>
    <property type="match status" value="1"/>
</dbReference>
<evidence type="ECO:0000256" key="2">
    <source>
        <dbReference type="ARBA" id="ARBA00022741"/>
    </source>
</evidence>
<dbReference type="GO" id="GO:0016301">
    <property type="term" value="F:kinase activity"/>
    <property type="evidence" value="ECO:0007669"/>
    <property type="project" value="UniProtKB-KW"/>
</dbReference>
<dbReference type="InterPro" id="IPR001610">
    <property type="entry name" value="PAC"/>
</dbReference>
<dbReference type="SMART" id="SM00086">
    <property type="entry name" value="PAC"/>
    <property type="match status" value="1"/>
</dbReference>
<dbReference type="SMART" id="SM00091">
    <property type="entry name" value="PAS"/>
    <property type="match status" value="1"/>
</dbReference>
<keyword evidence="5" id="KW-0902">Two-component regulatory system</keyword>
<keyword evidence="4" id="KW-0067">ATP-binding</keyword>
<evidence type="ECO:0000259" key="6">
    <source>
        <dbReference type="PROSITE" id="PS50112"/>
    </source>
</evidence>
<accession>X0YT06</accession>
<keyword evidence="2" id="KW-0547">Nucleotide-binding</keyword>
<dbReference type="Gene3D" id="3.30.450.20">
    <property type="entry name" value="PAS domain"/>
    <property type="match status" value="1"/>
</dbReference>
<evidence type="ECO:0000256" key="5">
    <source>
        <dbReference type="ARBA" id="ARBA00023012"/>
    </source>
</evidence>
<evidence type="ECO:0008006" key="9">
    <source>
        <dbReference type="Google" id="ProtNLM"/>
    </source>
</evidence>
<dbReference type="GO" id="GO:0000160">
    <property type="term" value="P:phosphorelay signal transduction system"/>
    <property type="evidence" value="ECO:0007669"/>
    <property type="project" value="UniProtKB-KW"/>
</dbReference>
<comment type="caution">
    <text evidence="8">The sequence shown here is derived from an EMBL/GenBank/DDBJ whole genome shotgun (WGS) entry which is preliminary data.</text>
</comment>
<dbReference type="InterPro" id="IPR035965">
    <property type="entry name" value="PAS-like_dom_sf"/>
</dbReference>
<dbReference type="InterPro" id="IPR000014">
    <property type="entry name" value="PAS"/>
</dbReference>
<keyword evidence="3" id="KW-0418">Kinase</keyword>
<keyword evidence="1" id="KW-0808">Transferase</keyword>